<protein>
    <recommendedName>
        <fullName evidence="3">CarboxypepD_reg-like domain-containing protein</fullName>
    </recommendedName>
</protein>
<organism evidence="1 2">
    <name type="scientific">Draconibacterium orientale</name>
    <dbReference type="NCBI Taxonomy" id="1168034"/>
    <lineage>
        <taxon>Bacteria</taxon>
        <taxon>Pseudomonadati</taxon>
        <taxon>Bacteroidota</taxon>
        <taxon>Bacteroidia</taxon>
        <taxon>Marinilabiliales</taxon>
        <taxon>Prolixibacteraceae</taxon>
        <taxon>Draconibacterium</taxon>
    </lineage>
</organism>
<reference evidence="1 2" key="1">
    <citation type="submission" date="2016-10" db="EMBL/GenBank/DDBJ databases">
        <authorList>
            <person name="de Groot N.N."/>
        </authorList>
    </citation>
    <scope>NUCLEOTIDE SEQUENCE [LARGE SCALE GENOMIC DNA]</scope>
    <source>
        <strain evidence="1 2">DSM 25947</strain>
    </source>
</reference>
<evidence type="ECO:0008006" key="3">
    <source>
        <dbReference type="Google" id="ProtNLM"/>
    </source>
</evidence>
<dbReference type="RefSeq" id="WP_139178292.1">
    <property type="nucleotide sequence ID" value="NZ_FOHT01000062.1"/>
</dbReference>
<dbReference type="InterPro" id="IPR008969">
    <property type="entry name" value="CarboxyPept-like_regulatory"/>
</dbReference>
<evidence type="ECO:0000313" key="2">
    <source>
        <dbReference type="Proteomes" id="UP000181981"/>
    </source>
</evidence>
<dbReference type="AlphaFoldDB" id="A0A1I0JZT2"/>
<sequence>MKIYTIIALLLLIFNQNLNGQNRMIHGRIITEDLEELPGVWIQNRDTLLIGKTDLNGYFKIEIPPETNKLLLSFIGMEWTIINLKQNCDIIEVVMMYDVIYDFMASRKVNRLRLKRFKELPKLHRAAYENGIFLTEEQCYVQDFNLN</sequence>
<dbReference type="OrthoDB" id="668629at2"/>
<evidence type="ECO:0000313" key="1">
    <source>
        <dbReference type="EMBL" id="SEU15831.1"/>
    </source>
</evidence>
<dbReference type="Proteomes" id="UP000181981">
    <property type="component" value="Unassembled WGS sequence"/>
</dbReference>
<gene>
    <name evidence="1" type="ORF">SAMN05444285_16210</name>
</gene>
<name>A0A1I0JZT2_9BACT</name>
<accession>A0A1I0JZT2</accession>
<proteinExistence type="predicted"/>
<dbReference type="EMBL" id="FOHT01000062">
    <property type="protein sequence ID" value="SEU15831.1"/>
    <property type="molecule type" value="Genomic_DNA"/>
</dbReference>
<dbReference type="SUPFAM" id="SSF49464">
    <property type="entry name" value="Carboxypeptidase regulatory domain-like"/>
    <property type="match status" value="1"/>
</dbReference>